<accession>G2G4R8</accession>
<reference evidence="1 2" key="1">
    <citation type="submission" date="2011-08" db="EMBL/GenBank/DDBJ databases">
        <authorList>
            <person name="Lin Y."/>
            <person name="Hao X."/>
            <person name="Johnstone L."/>
            <person name="Miller S.J."/>
            <person name="Wei G."/>
            <person name="Rensing C."/>
        </authorList>
    </citation>
    <scope>NUCLEOTIDE SEQUENCE [LARGE SCALE GENOMIC DNA]</scope>
    <source>
        <strain evidence="1 2">K42</strain>
    </source>
</reference>
<evidence type="ECO:0000313" key="1">
    <source>
        <dbReference type="EMBL" id="EGX61541.1"/>
    </source>
</evidence>
<dbReference type="OrthoDB" id="9972001at2"/>
<dbReference type="Proteomes" id="UP000004217">
    <property type="component" value="Unassembled WGS sequence"/>
</dbReference>
<gene>
    <name evidence="1" type="ORF">SZN_02357</name>
</gene>
<comment type="caution">
    <text evidence="1">The sequence shown here is derived from an EMBL/GenBank/DDBJ whole genome shotgun (WGS) entry which is preliminary data.</text>
</comment>
<name>G2G4R8_9ACTN</name>
<sequence length="77" mass="8543">MDDYEAAHDLLNALIAVYSGRIHAAPGEEAVSLLRQERAPFLAERDSLTPNSRERITEILDLLPERIRSVRAGGADE</sequence>
<dbReference type="PATRIC" id="fig|700597.3.peg.455"/>
<organism evidence="1 2">
    <name type="scientific">Streptomyces zinciresistens K42</name>
    <dbReference type="NCBI Taxonomy" id="700597"/>
    <lineage>
        <taxon>Bacteria</taxon>
        <taxon>Bacillati</taxon>
        <taxon>Actinomycetota</taxon>
        <taxon>Actinomycetes</taxon>
        <taxon>Kitasatosporales</taxon>
        <taxon>Streptomycetaceae</taxon>
        <taxon>Streptomyces</taxon>
    </lineage>
</organism>
<proteinExistence type="predicted"/>
<evidence type="ECO:0000313" key="2">
    <source>
        <dbReference type="Proteomes" id="UP000004217"/>
    </source>
</evidence>
<dbReference type="AlphaFoldDB" id="G2G4R8"/>
<dbReference type="EMBL" id="AGBF01000003">
    <property type="protein sequence ID" value="EGX61541.1"/>
    <property type="molecule type" value="Genomic_DNA"/>
</dbReference>
<keyword evidence="2" id="KW-1185">Reference proteome</keyword>
<dbReference type="RefSeq" id="WP_007491113.1">
    <property type="nucleotide sequence ID" value="NZ_AGBF01000003.1"/>
</dbReference>
<protein>
    <submittedName>
        <fullName evidence="1">Uncharacterized protein</fullName>
    </submittedName>
</protein>